<gene>
    <name evidence="2" type="primary">BTBD1_1</name>
    <name evidence="2" type="ORF">FQV24_0014780</name>
</gene>
<proteinExistence type="predicted"/>
<reference evidence="2 3" key="1">
    <citation type="journal article" date="2019" name="Gigascience">
        <title>High-coverage genomes to elucidate the evolution of penguins.</title>
        <authorList>
            <person name="Pan H."/>
            <person name="Cole T.L."/>
            <person name="Bi X."/>
            <person name="Fang M."/>
            <person name="Zhou C."/>
            <person name="Yang Z."/>
            <person name="Ksepka D.T."/>
            <person name="Hart T."/>
            <person name="Bouzat J.L."/>
            <person name="Argilla L.S."/>
            <person name="Bertelsen M.F."/>
            <person name="Boersma P.D."/>
            <person name="Bost C.A."/>
            <person name="Cherel Y."/>
            <person name="Dann P."/>
            <person name="Fiddaman S.R."/>
            <person name="Howard P."/>
            <person name="Labuschagne K."/>
            <person name="Mattern T."/>
            <person name="Miller G."/>
            <person name="Parker P."/>
            <person name="Phillips R.A."/>
            <person name="Quillfeldt P."/>
            <person name="Ryan P.G."/>
            <person name="Taylor H."/>
            <person name="Thompson D.R."/>
            <person name="Young M.J."/>
            <person name="Ellegaard M.R."/>
            <person name="Gilbert M.T.P."/>
            <person name="Sinding M.S."/>
            <person name="Pacheco G."/>
            <person name="Shepherd L.D."/>
            <person name="Tennyson A.J.D."/>
            <person name="Grosser S."/>
            <person name="Kay E."/>
            <person name="Nupen L.J."/>
            <person name="Ellenberg U."/>
            <person name="Houston D.M."/>
            <person name="Reeve A.H."/>
            <person name="Johnson K."/>
            <person name="Masello J.F."/>
            <person name="Stracke T."/>
            <person name="McKinlay B."/>
            <person name="Borboroglu P.G."/>
            <person name="Zhang D.X."/>
            <person name="Zhang G."/>
        </authorList>
    </citation>
    <scope>NUCLEOTIDE SEQUENCE [LARGE SCALE GENOMIC DNA]</scope>
    <source>
        <strain evidence="2">GAPE 212</strain>
    </source>
</reference>
<dbReference type="Pfam" id="PF07707">
    <property type="entry name" value="BACK"/>
    <property type="match status" value="1"/>
</dbReference>
<dbReference type="Gene3D" id="1.25.40.420">
    <property type="match status" value="1"/>
</dbReference>
<organism evidence="2 3">
    <name type="scientific">Spheniscus mendiculus</name>
    <name type="common">Galapagos penguin</name>
    <dbReference type="NCBI Taxonomy" id="156760"/>
    <lineage>
        <taxon>Eukaryota</taxon>
        <taxon>Metazoa</taxon>
        <taxon>Chordata</taxon>
        <taxon>Craniata</taxon>
        <taxon>Vertebrata</taxon>
        <taxon>Euteleostomi</taxon>
        <taxon>Archelosauria</taxon>
        <taxon>Archosauria</taxon>
        <taxon>Dinosauria</taxon>
        <taxon>Saurischia</taxon>
        <taxon>Theropoda</taxon>
        <taxon>Coelurosauria</taxon>
        <taxon>Aves</taxon>
        <taxon>Neognathae</taxon>
        <taxon>Neoaves</taxon>
        <taxon>Aequornithes</taxon>
        <taxon>Sphenisciformes</taxon>
        <taxon>Spheniscidae</taxon>
        <taxon>Spheniscus</taxon>
    </lineage>
</organism>
<dbReference type="GO" id="GO:0000932">
    <property type="term" value="C:P-body"/>
    <property type="evidence" value="ECO:0007669"/>
    <property type="project" value="TreeGrafter"/>
</dbReference>
<evidence type="ECO:0000313" key="3">
    <source>
        <dbReference type="Proteomes" id="UP000785099"/>
    </source>
</evidence>
<protein>
    <submittedName>
        <fullName evidence="2">BTB/POZ domain-containing protein 1</fullName>
    </submittedName>
</protein>
<dbReference type="PANTHER" id="PTHR45774:SF1">
    <property type="entry name" value="BTB_POZ DOMAIN-CONTAINING PROTEIN 1"/>
    <property type="match status" value="1"/>
</dbReference>
<keyword evidence="3" id="KW-1185">Reference proteome</keyword>
<evidence type="ECO:0000313" key="2">
    <source>
        <dbReference type="EMBL" id="KAF1455839.1"/>
    </source>
</evidence>
<feature type="non-terminal residue" evidence="2">
    <location>
        <position position="102"/>
    </location>
</feature>
<feature type="non-terminal residue" evidence="2">
    <location>
        <position position="1"/>
    </location>
</feature>
<name>A0A8J4IQ76_SPHME</name>
<dbReference type="PANTHER" id="PTHR45774">
    <property type="entry name" value="BTB/POZ DOMAIN-CONTAINING"/>
    <property type="match status" value="1"/>
</dbReference>
<dbReference type="Proteomes" id="UP000785099">
    <property type="component" value="Unassembled WGS sequence"/>
</dbReference>
<dbReference type="FunFam" id="1.25.40.420:FF:000004">
    <property type="entry name" value="BTB/POZ domain-containing protein 2"/>
    <property type="match status" value="1"/>
</dbReference>
<accession>A0A8J4IQ76</accession>
<dbReference type="EMBL" id="VUKU01003108">
    <property type="protein sequence ID" value="KAF1455839.1"/>
    <property type="molecule type" value="Genomic_DNA"/>
</dbReference>
<dbReference type="SMART" id="SM00875">
    <property type="entry name" value="BACK"/>
    <property type="match status" value="1"/>
</dbReference>
<dbReference type="InterPro" id="IPR011705">
    <property type="entry name" value="BACK"/>
</dbReference>
<sequence>ARLFDEPQLASLCLDTIDKSTMDAISAEGFTDIDIDTLCAVLERDTLSIRESRLFGAVVRWAEAECQRQQLPVTFGNKQKVLGRALSLIRFPLMTIEEFAAG</sequence>
<feature type="domain" description="BACK" evidence="1">
    <location>
        <begin position="1"/>
        <end position="102"/>
    </location>
</feature>
<dbReference type="GO" id="GO:0022008">
    <property type="term" value="P:neurogenesis"/>
    <property type="evidence" value="ECO:0007669"/>
    <property type="project" value="TreeGrafter"/>
</dbReference>
<evidence type="ECO:0000259" key="1">
    <source>
        <dbReference type="SMART" id="SM00875"/>
    </source>
</evidence>
<dbReference type="AlphaFoldDB" id="A0A8J4IQ76"/>
<comment type="caution">
    <text evidence="2">The sequence shown here is derived from an EMBL/GenBank/DDBJ whole genome shotgun (WGS) entry which is preliminary data.</text>
</comment>
<dbReference type="GO" id="GO:0005829">
    <property type="term" value="C:cytosol"/>
    <property type="evidence" value="ECO:0007669"/>
    <property type="project" value="TreeGrafter"/>
</dbReference>